<dbReference type="Pfam" id="PF00723">
    <property type="entry name" value="Glyco_hydro_15"/>
    <property type="match status" value="1"/>
</dbReference>
<evidence type="ECO:0000313" key="2">
    <source>
        <dbReference type="EMBL" id="NDL60740.1"/>
    </source>
</evidence>
<keyword evidence="2" id="KW-0378">Hydrolase</keyword>
<keyword evidence="3" id="KW-1185">Reference proteome</keyword>
<dbReference type="InterPro" id="IPR008928">
    <property type="entry name" value="6-hairpin_glycosidase_sf"/>
</dbReference>
<comment type="caution">
    <text evidence="2">The sequence shown here is derived from an EMBL/GenBank/DDBJ whole genome shotgun (WGS) entry which is preliminary data.</text>
</comment>
<dbReference type="GO" id="GO:0004553">
    <property type="term" value="F:hydrolase activity, hydrolyzing O-glycosyl compounds"/>
    <property type="evidence" value="ECO:0007669"/>
    <property type="project" value="TreeGrafter"/>
</dbReference>
<reference evidence="2 3" key="1">
    <citation type="submission" date="2019-11" db="EMBL/GenBank/DDBJ databases">
        <authorList>
            <person name="Li X.-J."/>
            <person name="Feng X.-M."/>
        </authorList>
    </citation>
    <scope>NUCLEOTIDE SEQUENCE [LARGE SCALE GENOMIC DNA]</scope>
    <source>
        <strain evidence="2 3">XMNu-373</strain>
    </source>
</reference>
<evidence type="ECO:0000259" key="1">
    <source>
        <dbReference type="Pfam" id="PF00723"/>
    </source>
</evidence>
<organism evidence="2 3">
    <name type="scientific">Phytoactinopolyspora mesophila</name>
    <dbReference type="NCBI Taxonomy" id="2650750"/>
    <lineage>
        <taxon>Bacteria</taxon>
        <taxon>Bacillati</taxon>
        <taxon>Actinomycetota</taxon>
        <taxon>Actinomycetes</taxon>
        <taxon>Jiangellales</taxon>
        <taxon>Jiangellaceae</taxon>
        <taxon>Phytoactinopolyspora</taxon>
    </lineage>
</organism>
<accession>A0A7K3MC43</accession>
<dbReference type="SUPFAM" id="SSF48208">
    <property type="entry name" value="Six-hairpin glycosidases"/>
    <property type="match status" value="1"/>
</dbReference>
<dbReference type="PANTHER" id="PTHR31616">
    <property type="entry name" value="TREHALASE"/>
    <property type="match status" value="1"/>
</dbReference>
<dbReference type="AlphaFoldDB" id="A0A7K3MC43"/>
<proteinExistence type="predicted"/>
<sequence>MNRRNKLIDLEALAQRSHRVITSNQTPSGAYPASPAFSAYRGYCWFRDGAFIAEGVSRYGDAASAGAFHTWCARVLSDRTGHVDGLIARAERGEHVPAAELLPTRYTFDGGLGSDPWWDFQLDGYGTWLWAVSEHLRRHGEAPGTDDAYIQKGTATAVRYLNAFWDRPCYDWWEEHDEHRHLSTLGSIHAGLRAATSNPALMDALSDAERAAAAEALDGIGSLTAEGVADGHLTKWIGTTDVDASLLACVEPFGLVSRTSATAEATVRAVEDQLCVNGGVHRYAADTFYGGGQWPLLTAFLGWNHAVAGRREAALECLRWVAEQATDDGELPEQVDHHLLAPDYRQEWIDRWGTVATPLLWSHGMYLVLATELGVAGNGSAGAAS</sequence>
<evidence type="ECO:0000313" key="3">
    <source>
        <dbReference type="Proteomes" id="UP000460435"/>
    </source>
</evidence>
<feature type="domain" description="GH15-like" evidence="1">
    <location>
        <begin position="10"/>
        <end position="294"/>
    </location>
</feature>
<dbReference type="InterPro" id="IPR012341">
    <property type="entry name" value="6hp_glycosidase-like_sf"/>
</dbReference>
<dbReference type="PANTHER" id="PTHR31616:SF0">
    <property type="entry name" value="GLUCAN 1,4-ALPHA-GLUCOSIDASE"/>
    <property type="match status" value="1"/>
</dbReference>
<dbReference type="Gene3D" id="1.50.10.10">
    <property type="match status" value="1"/>
</dbReference>
<dbReference type="GO" id="GO:0005975">
    <property type="term" value="P:carbohydrate metabolic process"/>
    <property type="evidence" value="ECO:0007669"/>
    <property type="project" value="InterPro"/>
</dbReference>
<protein>
    <submittedName>
        <fullName evidence="2">Glycoside hydrolase family 15</fullName>
    </submittedName>
</protein>
<dbReference type="Proteomes" id="UP000460435">
    <property type="component" value="Unassembled WGS sequence"/>
</dbReference>
<dbReference type="EMBL" id="WLZY01000014">
    <property type="protein sequence ID" value="NDL60740.1"/>
    <property type="molecule type" value="Genomic_DNA"/>
</dbReference>
<dbReference type="InterPro" id="IPR011613">
    <property type="entry name" value="GH15-like"/>
</dbReference>
<gene>
    <name evidence="2" type="ORF">F7O44_27055</name>
</gene>
<name>A0A7K3MC43_9ACTN</name>